<dbReference type="EMBL" id="AEUX02000006">
    <property type="protein sequence ID" value="EHI69849.1"/>
    <property type="molecule type" value="Genomic_DNA"/>
</dbReference>
<dbReference type="GO" id="GO:0004736">
    <property type="term" value="F:pyruvate carboxylase activity"/>
    <property type="evidence" value="ECO:0007669"/>
    <property type="project" value="TreeGrafter"/>
</dbReference>
<evidence type="ECO:0000313" key="3">
    <source>
        <dbReference type="Proteomes" id="UP000003330"/>
    </source>
</evidence>
<keyword evidence="3" id="KW-1185">Reference proteome</keyword>
<dbReference type="InterPro" id="IPR000891">
    <property type="entry name" value="PYR_CT"/>
</dbReference>
<dbReference type="Gene3D" id="3.20.20.70">
    <property type="entry name" value="Aldolase class I"/>
    <property type="match status" value="1"/>
</dbReference>
<comment type="caution">
    <text evidence="2">The sequence shown here is derived from an EMBL/GenBank/DDBJ whole genome shotgun (WGS) entry which is preliminary data.</text>
</comment>
<dbReference type="Proteomes" id="UP000003330">
    <property type="component" value="Unassembled WGS sequence"/>
</dbReference>
<dbReference type="GO" id="GO:0005737">
    <property type="term" value="C:cytoplasm"/>
    <property type="evidence" value="ECO:0007669"/>
    <property type="project" value="TreeGrafter"/>
</dbReference>
<dbReference type="STRING" id="764299.STRIC_1246"/>
<dbReference type="PROSITE" id="PS50991">
    <property type="entry name" value="PYR_CT"/>
    <property type="match status" value="1"/>
</dbReference>
<evidence type="ECO:0000313" key="2">
    <source>
        <dbReference type="EMBL" id="EHI69849.1"/>
    </source>
</evidence>
<dbReference type="eggNOG" id="COG5016">
    <property type="taxonomic scope" value="Bacteria"/>
</dbReference>
<reference evidence="2 3" key="1">
    <citation type="journal article" date="2014" name="Int. J. Syst. Evol. Microbiol.">
        <title>Phylogenomics and the dynamic genome evolution of the genus Streptococcus.</title>
        <authorList>
            <consortium name="The Broad Institute Genome Sequencing Platform"/>
            <person name="Richards V.P."/>
            <person name="Palmer S.R."/>
            <person name="Pavinski Bitar P.D."/>
            <person name="Qin X."/>
            <person name="Weinstock G.M."/>
            <person name="Highlander S.K."/>
            <person name="Town C.D."/>
            <person name="Burne R.A."/>
            <person name="Stanhope M.J."/>
        </authorList>
    </citation>
    <scope>NUCLEOTIDE SEQUENCE [LARGE SCALE GENOMIC DNA]</scope>
    <source>
        <strain evidence="2 3">707-05</strain>
    </source>
</reference>
<dbReference type="InterPro" id="IPR013785">
    <property type="entry name" value="Aldolase_TIM"/>
</dbReference>
<dbReference type="InterPro" id="IPR055268">
    <property type="entry name" value="PCB-like"/>
</dbReference>
<accession>G5K378</accession>
<dbReference type="Pfam" id="PF00682">
    <property type="entry name" value="HMGL-like"/>
    <property type="match status" value="1"/>
</dbReference>
<proteinExistence type="predicted"/>
<feature type="domain" description="Pyruvate carboxyltransferase" evidence="1">
    <location>
        <begin position="1"/>
        <end position="93"/>
    </location>
</feature>
<dbReference type="PANTHER" id="PTHR43778:SF2">
    <property type="entry name" value="PYRUVATE CARBOXYLASE, MITOCHONDRIAL"/>
    <property type="match status" value="1"/>
</dbReference>
<dbReference type="GO" id="GO:0006094">
    <property type="term" value="P:gluconeogenesis"/>
    <property type="evidence" value="ECO:0007669"/>
    <property type="project" value="TreeGrafter"/>
</dbReference>
<gene>
    <name evidence="2" type="ORF">STRIC_1246</name>
</gene>
<evidence type="ECO:0000259" key="1">
    <source>
        <dbReference type="PROSITE" id="PS50991"/>
    </source>
</evidence>
<dbReference type="SUPFAM" id="SSF51569">
    <property type="entry name" value="Aldolase"/>
    <property type="match status" value="1"/>
</dbReference>
<dbReference type="PANTHER" id="PTHR43778">
    <property type="entry name" value="PYRUVATE CARBOXYLASE"/>
    <property type="match status" value="1"/>
</dbReference>
<name>G5K378_9STRE</name>
<dbReference type="AlphaFoldDB" id="G5K378"/>
<protein>
    <submittedName>
        <fullName evidence="2">HMGL-like domain protein</fullName>
    </submittedName>
</protein>
<sequence>MYQNMAGILTPQLARELVTEIKKISSLPLIVHTHATSGISQMTYMAAVEAGADRIDTALSPFSEGTSQPATEALYLCLKEAGYTIGLDESHMELAANHLRQVRLKRQHFSVQHL</sequence>
<organism evidence="2 3">
    <name type="scientific">Streptococcus ictaluri 707-05</name>
    <dbReference type="NCBI Taxonomy" id="764299"/>
    <lineage>
        <taxon>Bacteria</taxon>
        <taxon>Bacillati</taxon>
        <taxon>Bacillota</taxon>
        <taxon>Bacilli</taxon>
        <taxon>Lactobacillales</taxon>
        <taxon>Streptococcaceae</taxon>
        <taxon>Streptococcus</taxon>
    </lineage>
</organism>